<dbReference type="EMBL" id="AZBU02000002">
    <property type="protein sequence ID" value="TKR94430.1"/>
    <property type="molecule type" value="Genomic_DNA"/>
</dbReference>
<dbReference type="Proteomes" id="UP000298663">
    <property type="component" value="Unassembled WGS sequence"/>
</dbReference>
<keyword evidence="1" id="KW-0472">Membrane</keyword>
<evidence type="ECO:0000256" key="1">
    <source>
        <dbReference type="SAM" id="Phobius"/>
    </source>
</evidence>
<feature type="transmembrane region" description="Helical" evidence="1">
    <location>
        <begin position="33"/>
        <end position="52"/>
    </location>
</feature>
<gene>
    <name evidence="2" type="ORF">L596_008709</name>
</gene>
<dbReference type="AlphaFoldDB" id="A0A4U5PDJ7"/>
<protein>
    <recommendedName>
        <fullName evidence="4">Transmembrane protein</fullName>
    </recommendedName>
</protein>
<evidence type="ECO:0000313" key="2">
    <source>
        <dbReference type="EMBL" id="TKR94430.1"/>
    </source>
</evidence>
<name>A0A4U5PDJ7_STECR</name>
<accession>A0A4U5PDJ7</accession>
<keyword evidence="1" id="KW-0812">Transmembrane</keyword>
<organism evidence="2 3">
    <name type="scientific">Steinernema carpocapsae</name>
    <name type="common">Entomopathogenic nematode</name>
    <dbReference type="NCBI Taxonomy" id="34508"/>
    <lineage>
        <taxon>Eukaryota</taxon>
        <taxon>Metazoa</taxon>
        <taxon>Ecdysozoa</taxon>
        <taxon>Nematoda</taxon>
        <taxon>Chromadorea</taxon>
        <taxon>Rhabditida</taxon>
        <taxon>Tylenchina</taxon>
        <taxon>Panagrolaimomorpha</taxon>
        <taxon>Strongyloidoidea</taxon>
        <taxon>Steinernematidae</taxon>
        <taxon>Steinernema</taxon>
    </lineage>
</organism>
<reference evidence="2 3" key="1">
    <citation type="journal article" date="2015" name="Genome Biol.">
        <title>Comparative genomics of Steinernema reveals deeply conserved gene regulatory networks.</title>
        <authorList>
            <person name="Dillman A.R."/>
            <person name="Macchietto M."/>
            <person name="Porter C.F."/>
            <person name="Rogers A."/>
            <person name="Williams B."/>
            <person name="Antoshechkin I."/>
            <person name="Lee M.M."/>
            <person name="Goodwin Z."/>
            <person name="Lu X."/>
            <person name="Lewis E.E."/>
            <person name="Goodrich-Blair H."/>
            <person name="Stock S.P."/>
            <person name="Adams B.J."/>
            <person name="Sternberg P.W."/>
            <person name="Mortazavi A."/>
        </authorList>
    </citation>
    <scope>NUCLEOTIDE SEQUENCE [LARGE SCALE GENOMIC DNA]</scope>
    <source>
        <strain evidence="2 3">ALL</strain>
    </source>
</reference>
<proteinExistence type="predicted"/>
<reference evidence="2 3" key="2">
    <citation type="journal article" date="2019" name="G3 (Bethesda)">
        <title>Hybrid Assembly of the Genome of the Entomopathogenic Nematode Steinernema carpocapsae Identifies the X-Chromosome.</title>
        <authorList>
            <person name="Serra L."/>
            <person name="Macchietto M."/>
            <person name="Macias-Munoz A."/>
            <person name="McGill C.J."/>
            <person name="Rodriguez I.M."/>
            <person name="Rodriguez B."/>
            <person name="Murad R."/>
            <person name="Mortazavi A."/>
        </authorList>
    </citation>
    <scope>NUCLEOTIDE SEQUENCE [LARGE SCALE GENOMIC DNA]</scope>
    <source>
        <strain evidence="2 3">ALL</strain>
    </source>
</reference>
<keyword evidence="1" id="KW-1133">Transmembrane helix</keyword>
<comment type="caution">
    <text evidence="2">The sequence shown here is derived from an EMBL/GenBank/DDBJ whole genome shotgun (WGS) entry which is preliminary data.</text>
</comment>
<sequence>MPPSPCLASPFFESPCQQVSTTLRKSTSVTMKVLDVFFLVFVLVASLSTVYGCAANPPCSNNNPLPVGK</sequence>
<evidence type="ECO:0000313" key="3">
    <source>
        <dbReference type="Proteomes" id="UP000298663"/>
    </source>
</evidence>
<keyword evidence="3" id="KW-1185">Reference proteome</keyword>
<evidence type="ECO:0008006" key="4">
    <source>
        <dbReference type="Google" id="ProtNLM"/>
    </source>
</evidence>